<feature type="compositionally biased region" description="Basic and acidic residues" evidence="1">
    <location>
        <begin position="10"/>
        <end position="49"/>
    </location>
</feature>
<feature type="region of interest" description="Disordered" evidence="1">
    <location>
        <begin position="1"/>
        <end position="87"/>
    </location>
</feature>
<feature type="compositionally biased region" description="Basic and acidic residues" evidence="1">
    <location>
        <begin position="56"/>
        <end position="67"/>
    </location>
</feature>
<comment type="caution">
    <text evidence="2">The sequence shown here is derived from an EMBL/GenBank/DDBJ whole genome shotgun (WGS) entry which is preliminary data.</text>
</comment>
<feature type="region of interest" description="Disordered" evidence="1">
    <location>
        <begin position="105"/>
        <end position="139"/>
    </location>
</feature>
<gene>
    <name evidence="2" type="ORF">Sjap_008437</name>
</gene>
<keyword evidence="3" id="KW-1185">Reference proteome</keyword>
<organism evidence="2 3">
    <name type="scientific">Stephania japonica</name>
    <dbReference type="NCBI Taxonomy" id="461633"/>
    <lineage>
        <taxon>Eukaryota</taxon>
        <taxon>Viridiplantae</taxon>
        <taxon>Streptophyta</taxon>
        <taxon>Embryophyta</taxon>
        <taxon>Tracheophyta</taxon>
        <taxon>Spermatophyta</taxon>
        <taxon>Magnoliopsida</taxon>
        <taxon>Ranunculales</taxon>
        <taxon>Menispermaceae</taxon>
        <taxon>Menispermoideae</taxon>
        <taxon>Cissampelideae</taxon>
        <taxon>Stephania</taxon>
    </lineage>
</organism>
<evidence type="ECO:0000313" key="2">
    <source>
        <dbReference type="EMBL" id="KAK9137843.1"/>
    </source>
</evidence>
<evidence type="ECO:0000313" key="3">
    <source>
        <dbReference type="Proteomes" id="UP001417504"/>
    </source>
</evidence>
<evidence type="ECO:0000256" key="1">
    <source>
        <dbReference type="SAM" id="MobiDB-lite"/>
    </source>
</evidence>
<dbReference type="EMBL" id="JBBNAE010000003">
    <property type="protein sequence ID" value="KAK9137843.1"/>
    <property type="molecule type" value="Genomic_DNA"/>
</dbReference>
<accession>A0AAP0PAV8</accession>
<name>A0AAP0PAV8_9MAGN</name>
<sequence length="221" mass="25878">MGGQRRRRWPEKEWTRAERRRAEGRAEHGRRAIALEREVSSMAERRGEEVIMPSAPEREATMEDRTGAETMMASQRQRWRSRGDDGRVDWSRAEWRRRLMAEWSRGDGRAEKDGRVEGRPGKDGEERPGRGREEGRRLEETLNVVTSKIVMLDELSIMEEYWSEPEETLEVSLHEPDIIIAHNEMDVAEKEIEVILKRLEELQKESKEDQPLVLVKPPTLP</sequence>
<reference evidence="2 3" key="1">
    <citation type="submission" date="2024-01" db="EMBL/GenBank/DDBJ databases">
        <title>Genome assemblies of Stephania.</title>
        <authorList>
            <person name="Yang L."/>
        </authorList>
    </citation>
    <scope>NUCLEOTIDE SEQUENCE [LARGE SCALE GENOMIC DNA]</scope>
    <source>
        <strain evidence="2">QJT</strain>
        <tissue evidence="2">Leaf</tissue>
    </source>
</reference>
<dbReference type="Proteomes" id="UP001417504">
    <property type="component" value="Unassembled WGS sequence"/>
</dbReference>
<dbReference type="AlphaFoldDB" id="A0AAP0PAV8"/>
<proteinExistence type="predicted"/>
<protein>
    <submittedName>
        <fullName evidence="2">Uncharacterized protein</fullName>
    </submittedName>
</protein>